<name>A0A5N6MAX9_9ASTR</name>
<comment type="caution">
    <text evidence="2">The sequence shown here is derived from an EMBL/GenBank/DDBJ whole genome shotgun (WGS) entry which is preliminary data.</text>
</comment>
<keyword evidence="3" id="KW-1185">Reference proteome</keyword>
<reference evidence="2 3" key="1">
    <citation type="submission" date="2019-05" db="EMBL/GenBank/DDBJ databases">
        <title>Mikania micrantha, genome provides insights into the molecular mechanism of rapid growth.</title>
        <authorList>
            <person name="Liu B."/>
        </authorList>
    </citation>
    <scope>NUCLEOTIDE SEQUENCE [LARGE SCALE GENOMIC DNA]</scope>
    <source>
        <strain evidence="2">NLD-2019</strain>
        <tissue evidence="2">Leaf</tissue>
    </source>
</reference>
<feature type="region of interest" description="Disordered" evidence="1">
    <location>
        <begin position="562"/>
        <end position="587"/>
    </location>
</feature>
<dbReference type="EMBL" id="SZYD01000016">
    <property type="protein sequence ID" value="KAD3337730.1"/>
    <property type="molecule type" value="Genomic_DNA"/>
</dbReference>
<dbReference type="PANTHER" id="PTHR21556:SF2">
    <property type="entry name" value="TRESLIN"/>
    <property type="match status" value="1"/>
</dbReference>
<gene>
    <name evidence="2" type="ORF">E3N88_33250</name>
</gene>
<dbReference type="GO" id="GO:0006260">
    <property type="term" value="P:DNA replication"/>
    <property type="evidence" value="ECO:0007669"/>
    <property type="project" value="InterPro"/>
</dbReference>
<dbReference type="GO" id="GO:0007095">
    <property type="term" value="P:mitotic G2 DNA damage checkpoint signaling"/>
    <property type="evidence" value="ECO:0007669"/>
    <property type="project" value="TreeGrafter"/>
</dbReference>
<feature type="compositionally biased region" description="Basic residues" evidence="1">
    <location>
        <begin position="891"/>
        <end position="907"/>
    </location>
</feature>
<evidence type="ECO:0000313" key="2">
    <source>
        <dbReference type="EMBL" id="KAD3337730.1"/>
    </source>
</evidence>
<feature type="compositionally biased region" description="Polar residues" evidence="1">
    <location>
        <begin position="569"/>
        <end position="587"/>
    </location>
</feature>
<dbReference type="GO" id="GO:0010212">
    <property type="term" value="P:response to ionizing radiation"/>
    <property type="evidence" value="ECO:0007669"/>
    <property type="project" value="InterPro"/>
</dbReference>
<dbReference type="Proteomes" id="UP000326396">
    <property type="component" value="Linkage Group LG6"/>
</dbReference>
<dbReference type="AlphaFoldDB" id="A0A5N6MAX9"/>
<dbReference type="PANTHER" id="PTHR21556">
    <property type="entry name" value="TRESLIN"/>
    <property type="match status" value="1"/>
</dbReference>
<dbReference type="GO" id="GO:0033314">
    <property type="term" value="P:mitotic DNA replication checkpoint signaling"/>
    <property type="evidence" value="ECO:0007669"/>
    <property type="project" value="InterPro"/>
</dbReference>
<dbReference type="GO" id="GO:0005634">
    <property type="term" value="C:nucleus"/>
    <property type="evidence" value="ECO:0007669"/>
    <property type="project" value="InterPro"/>
</dbReference>
<evidence type="ECO:0008006" key="4">
    <source>
        <dbReference type="Google" id="ProtNLM"/>
    </source>
</evidence>
<dbReference type="GO" id="GO:0003682">
    <property type="term" value="F:chromatin binding"/>
    <property type="evidence" value="ECO:0007669"/>
    <property type="project" value="TreeGrafter"/>
</dbReference>
<protein>
    <recommendedName>
        <fullName evidence="4">Treslin N-terminal domain-containing protein</fullName>
    </recommendedName>
</protein>
<feature type="region of interest" description="Disordered" evidence="1">
    <location>
        <begin position="889"/>
        <end position="946"/>
    </location>
</feature>
<sequence>MPSMADAIDFSKTQRIVLLIDLNPLLQSPNHNPNYIASIIATSKILLSFHPLSSSLSSFKFFFSSLSPLLSASTLHRILPKHCSASLSFNSPSQTLQSLSNTLTSISSTQFTSSPSNLLHTVGSLVQLLRDYDWEYDINDVSAKAQLDGMHIPSNLVILLSPVSKSLAEFICVDVNEKCPMDLDGYRDRFRDSFGAVNNAFNGKDIHFCWVDTGNREEQLEINDSVLIGIDIRKSGWGFCSSDSIILGSALVSFGLIYPNIVVSSKLLESCRLGDTIRGQLNLEILGVSGEPLECKCCDLELLRMKESSRHRFDRTGELVSSKDQHLDFVKNFLDGFNDGVMKLHVTSVQKYTKYGYTEEFSSDYFIVQSAEYGKKGKDGFDNLFADRVLELLAGENSVLFEKKTVPTWQIFLSFLYREGYWALLSLSNCNGDSCTGILKPFTIHSAVLLLLDNNHSFIQNSGGSILLMDENFPQGDTDFQKSISPSRKYVHGGDVKRSKMKKHTYQDLTWSSFCKASYEFSDVDIAEVYFANCLKKSKKLKFLKCWMKEVKKHIFSLNNMSHGPCQRGQDSNQQKETNTSESLTASNRENDELFSMHVCSNQSRMQDGAALVSCSETVESFFSNLPRKIQHGLKSDGVDLKILAERLVNSSIYWLRLKHEAMENFDESCTLQIAEIIKLLLCEPKDFKEHKDDPGSISEYLVREYELQILLRLEILQSEYAGSIKGFVKMKLVKQICSLLDIIQYLVEGGFHGGVSLYDYVERTIKTRYSHTLGDVVDKIYDQMDLLPFGEETEDQAVMFNSEDSNQSWIEKHDRNDTSACKMILDSLSIEDESCHQLEEVNKSHECETKKDHARKLNEARERRERARRFVSFTSRMPDLQRVWAPKQSKIMKAKPDPKRKKHKRVSYSVVCETPLTDNKPSCATQQNEGERSNPVSKALFQDDK</sequence>
<dbReference type="InterPro" id="IPR026153">
    <property type="entry name" value="Treslin"/>
</dbReference>
<organism evidence="2 3">
    <name type="scientific">Mikania micrantha</name>
    <name type="common">bitter vine</name>
    <dbReference type="NCBI Taxonomy" id="192012"/>
    <lineage>
        <taxon>Eukaryota</taxon>
        <taxon>Viridiplantae</taxon>
        <taxon>Streptophyta</taxon>
        <taxon>Embryophyta</taxon>
        <taxon>Tracheophyta</taxon>
        <taxon>Spermatophyta</taxon>
        <taxon>Magnoliopsida</taxon>
        <taxon>eudicotyledons</taxon>
        <taxon>Gunneridae</taxon>
        <taxon>Pentapetalae</taxon>
        <taxon>asterids</taxon>
        <taxon>campanulids</taxon>
        <taxon>Asterales</taxon>
        <taxon>Asteraceae</taxon>
        <taxon>Asteroideae</taxon>
        <taxon>Heliantheae alliance</taxon>
        <taxon>Eupatorieae</taxon>
        <taxon>Mikania</taxon>
    </lineage>
</organism>
<dbReference type="OrthoDB" id="1913152at2759"/>
<proteinExistence type="predicted"/>
<accession>A0A5N6MAX9</accession>
<evidence type="ECO:0000313" key="3">
    <source>
        <dbReference type="Proteomes" id="UP000326396"/>
    </source>
</evidence>
<evidence type="ECO:0000256" key="1">
    <source>
        <dbReference type="SAM" id="MobiDB-lite"/>
    </source>
</evidence>
<feature type="compositionally biased region" description="Polar residues" evidence="1">
    <location>
        <begin position="917"/>
        <end position="929"/>
    </location>
</feature>
<dbReference type="GO" id="GO:0030174">
    <property type="term" value="P:regulation of DNA-templated DNA replication initiation"/>
    <property type="evidence" value="ECO:0007669"/>
    <property type="project" value="TreeGrafter"/>
</dbReference>